<keyword evidence="1" id="KW-1133">Transmembrane helix</keyword>
<protein>
    <recommendedName>
        <fullName evidence="4">AB hydrolase-1 domain-containing protein</fullName>
    </recommendedName>
</protein>
<feature type="transmembrane region" description="Helical" evidence="1">
    <location>
        <begin position="180"/>
        <end position="198"/>
    </location>
</feature>
<keyword evidence="3" id="KW-1185">Reference proteome</keyword>
<evidence type="ECO:0000313" key="3">
    <source>
        <dbReference type="Proteomes" id="UP000601990"/>
    </source>
</evidence>
<evidence type="ECO:0000313" key="2">
    <source>
        <dbReference type="EMBL" id="NMF94333.1"/>
    </source>
</evidence>
<dbReference type="Gene3D" id="3.40.50.1820">
    <property type="entry name" value="alpha/beta hydrolase"/>
    <property type="match status" value="1"/>
</dbReference>
<dbReference type="Proteomes" id="UP000601990">
    <property type="component" value="Unassembled WGS sequence"/>
</dbReference>
<dbReference type="EMBL" id="WTVH01000027">
    <property type="protein sequence ID" value="NMF94333.1"/>
    <property type="molecule type" value="Genomic_DNA"/>
</dbReference>
<comment type="caution">
    <text evidence="2">The sequence shown here is derived from an EMBL/GenBank/DDBJ whole genome shotgun (WGS) entry which is preliminary data.</text>
</comment>
<keyword evidence="1" id="KW-0812">Transmembrane</keyword>
<organism evidence="2 3">
    <name type="scientific">Aromatoleum buckelii</name>
    <dbReference type="NCBI Taxonomy" id="200254"/>
    <lineage>
        <taxon>Bacteria</taxon>
        <taxon>Pseudomonadati</taxon>
        <taxon>Pseudomonadota</taxon>
        <taxon>Betaproteobacteria</taxon>
        <taxon>Rhodocyclales</taxon>
        <taxon>Rhodocyclaceae</taxon>
        <taxon>Aromatoleum</taxon>
    </lineage>
</organism>
<sequence length="544" mass="60910">MATKETVIIVHGTFAAPVEGKPGWYEPGSAFCRQLDERLGAHGSQARCWAHLEECGEELRRRAGRATPHFSWSGRNSWTDRSAAAQQLLDELDYLIDRGWKWKLVAHSHGGNAVLEAFDLDNPNRIGGLTGNCVLLGTPILHFASPPKMWSKLVERLRISTSPMVHFYGMRRSIPGREPSLLRIVAAAVVSLLLWVLAANYLVHLSGFELGSLIYESTRFWMAAIGAVAVLGALYWGTRYVAAEAAPLLTGFQAIREMVMSYPPRLLFINSERDEAYGFLAGVRAAEAWPEVPGAKNSGRQWFEIVVRQAREKDVQRYPWDGRRLGLAIAGIVGAGLVMVPLLASLDISRSIPFIVSCLFIGVTLIALIAPGPMFFAVAAPWRLTEAVFFFAYSLARRLLSDYARRHAWRTLQELALGVTGSPHPLGDVTILRCPDRNFARGEFLYEELAKGAEDAAVAARSHSLLAEFQWMQQQSDTDFWRLDQWRDRIGALAADPNLIHTVYYRHPDVIEQIARHLARSKEELYALRRDYEVRHSTVGDATY</sequence>
<evidence type="ECO:0008006" key="4">
    <source>
        <dbReference type="Google" id="ProtNLM"/>
    </source>
</evidence>
<reference evidence="2" key="1">
    <citation type="submission" date="2019-12" db="EMBL/GenBank/DDBJ databases">
        <title>Comparative genomics gives insights into the taxonomy of the Azoarcus-Aromatoleum group and reveals separate origins of nif in the plant-associated Azoarcus and non-plant-associated Aromatoleum sub-groups.</title>
        <authorList>
            <person name="Lafos M."/>
            <person name="Maluk M."/>
            <person name="Batista M."/>
            <person name="Junghare M."/>
            <person name="Carmona M."/>
            <person name="Faoro H."/>
            <person name="Cruz L.M."/>
            <person name="Battistoni F."/>
            <person name="De Souza E."/>
            <person name="Pedrosa F."/>
            <person name="Chen W.-M."/>
            <person name="Poole P.S."/>
            <person name="Dixon R.A."/>
            <person name="James E.K."/>
        </authorList>
    </citation>
    <scope>NUCLEOTIDE SEQUENCE</scope>
    <source>
        <strain evidence="2">U120</strain>
    </source>
</reference>
<dbReference type="RefSeq" id="WP_169199562.1">
    <property type="nucleotide sequence ID" value="NZ_WTVH02000001.1"/>
</dbReference>
<keyword evidence="1" id="KW-0472">Membrane</keyword>
<feature type="transmembrane region" description="Helical" evidence="1">
    <location>
        <begin position="352"/>
        <end position="376"/>
    </location>
</feature>
<dbReference type="InterPro" id="IPR029058">
    <property type="entry name" value="AB_hydrolase_fold"/>
</dbReference>
<dbReference type="SUPFAM" id="SSF53474">
    <property type="entry name" value="alpha/beta-Hydrolases"/>
    <property type="match status" value="1"/>
</dbReference>
<proteinExistence type="predicted"/>
<accession>A0ABX1N4X5</accession>
<feature type="transmembrane region" description="Helical" evidence="1">
    <location>
        <begin position="325"/>
        <end position="346"/>
    </location>
</feature>
<name>A0ABX1N4X5_9RHOO</name>
<gene>
    <name evidence="2" type="ORF">GO608_13465</name>
</gene>
<evidence type="ECO:0000256" key="1">
    <source>
        <dbReference type="SAM" id="Phobius"/>
    </source>
</evidence>
<feature type="transmembrane region" description="Helical" evidence="1">
    <location>
        <begin position="218"/>
        <end position="237"/>
    </location>
</feature>